<name>E8V5N0_TERSS</name>
<evidence type="ECO:0000313" key="2">
    <source>
        <dbReference type="EMBL" id="ADV82639.1"/>
    </source>
</evidence>
<gene>
    <name evidence="2" type="ordered locus">AciPR4_1833</name>
</gene>
<dbReference type="KEGG" id="tsa:AciPR4_1833"/>
<dbReference type="HOGENOM" id="CLU_1524408_0_0_0"/>
<keyword evidence="1" id="KW-0732">Signal</keyword>
<dbReference type="eggNOG" id="ENOG5033IX1">
    <property type="taxonomic scope" value="Bacteria"/>
</dbReference>
<dbReference type="AlphaFoldDB" id="E8V5N0"/>
<dbReference type="RefSeq" id="WP_013568372.1">
    <property type="nucleotide sequence ID" value="NC_014963.1"/>
</dbReference>
<organism evidence="2 3">
    <name type="scientific">Terriglobus saanensis (strain ATCC BAA-1853 / DSM 23119 / SP1PR4)</name>
    <dbReference type="NCBI Taxonomy" id="401053"/>
    <lineage>
        <taxon>Bacteria</taxon>
        <taxon>Pseudomonadati</taxon>
        <taxon>Acidobacteriota</taxon>
        <taxon>Terriglobia</taxon>
        <taxon>Terriglobales</taxon>
        <taxon>Acidobacteriaceae</taxon>
        <taxon>Terriglobus</taxon>
    </lineage>
</organism>
<evidence type="ECO:0000256" key="1">
    <source>
        <dbReference type="SAM" id="SignalP"/>
    </source>
</evidence>
<evidence type="ECO:0008006" key="4">
    <source>
        <dbReference type="Google" id="ProtNLM"/>
    </source>
</evidence>
<proteinExistence type="predicted"/>
<reference evidence="2 3" key="1">
    <citation type="journal article" date="2012" name="Stand. Genomic Sci.">
        <title>Complete genome sequence of Terriglobus saanensis type strain SP1PR4(T), an Acidobacteria from tundra soil.</title>
        <authorList>
            <person name="Rawat S.R."/>
            <person name="Mannisto M.K."/>
            <person name="Starovoytov V."/>
            <person name="Goodwin L."/>
            <person name="Nolan M."/>
            <person name="Hauser L."/>
            <person name="Land M."/>
            <person name="Davenport K.W."/>
            <person name="Woyke T."/>
            <person name="Haggblom M.M."/>
        </authorList>
    </citation>
    <scope>NUCLEOTIDE SEQUENCE</scope>
    <source>
        <strain evidence="3">ATCC BAA-1853 / DSM 23119 / SP1PR4</strain>
    </source>
</reference>
<sequence length="176" mass="18677">MKRVLFFLISLLAVGQSRQAVASCAATPVAAARLAVGESLDPVAESPEPISSTGFRAAGVHWDPLLQKLWFRVLDCKYPERPAVLVPVSLHTDGVPLAVTAAPQEPKVRTLAVHAGQTVDLLYEQGPAKIHLRGISEANGYIGDRIVLRPIASLGSPPELRLHASVTAEGEGVLLP</sequence>
<protein>
    <recommendedName>
        <fullName evidence="4">Flagella basal body P-ring formation protein FlgA C-terminal domain-containing protein</fullName>
    </recommendedName>
</protein>
<evidence type="ECO:0000313" key="3">
    <source>
        <dbReference type="Proteomes" id="UP000006844"/>
    </source>
</evidence>
<dbReference type="STRING" id="401053.AciPR4_1833"/>
<dbReference type="Proteomes" id="UP000006844">
    <property type="component" value="Chromosome"/>
</dbReference>
<accession>E8V5N0</accession>
<dbReference type="EMBL" id="CP002467">
    <property type="protein sequence ID" value="ADV82639.1"/>
    <property type="molecule type" value="Genomic_DNA"/>
</dbReference>
<feature type="signal peptide" evidence="1">
    <location>
        <begin position="1"/>
        <end position="22"/>
    </location>
</feature>
<keyword evidence="3" id="KW-1185">Reference proteome</keyword>
<feature type="chain" id="PRO_5003229229" description="Flagella basal body P-ring formation protein FlgA C-terminal domain-containing protein" evidence="1">
    <location>
        <begin position="23"/>
        <end position="176"/>
    </location>
</feature>